<protein>
    <submittedName>
        <fullName evidence="1">Uncharacterized protein</fullName>
    </submittedName>
</protein>
<gene>
    <name evidence="1" type="ORF">E2C01_011847</name>
</gene>
<evidence type="ECO:0000313" key="1">
    <source>
        <dbReference type="EMBL" id="MPC18948.1"/>
    </source>
</evidence>
<dbReference type="Proteomes" id="UP000324222">
    <property type="component" value="Unassembled WGS sequence"/>
</dbReference>
<name>A0A5B7DC68_PORTR</name>
<proteinExistence type="predicted"/>
<reference evidence="1 2" key="1">
    <citation type="submission" date="2019-05" db="EMBL/GenBank/DDBJ databases">
        <title>Another draft genome of Portunus trituberculatus and its Hox gene families provides insights of decapod evolution.</title>
        <authorList>
            <person name="Jeong J.-H."/>
            <person name="Song I."/>
            <person name="Kim S."/>
            <person name="Choi T."/>
            <person name="Kim D."/>
            <person name="Ryu S."/>
            <person name="Kim W."/>
        </authorList>
    </citation>
    <scope>NUCLEOTIDE SEQUENCE [LARGE SCALE GENOMIC DNA]</scope>
    <source>
        <tissue evidence="1">Muscle</tissue>
    </source>
</reference>
<dbReference type="EMBL" id="VSRR010000724">
    <property type="protein sequence ID" value="MPC18948.1"/>
    <property type="molecule type" value="Genomic_DNA"/>
</dbReference>
<sequence>MMASLIDAGGEEGARCVPPVFTEDFDRSFSCPCAGDETAVKVLAVVWTFISAVSKPWTHDWDGAVGFRVRAGASHVPVLETRLL</sequence>
<organism evidence="1 2">
    <name type="scientific">Portunus trituberculatus</name>
    <name type="common">Swimming crab</name>
    <name type="synonym">Neptunus trituberculatus</name>
    <dbReference type="NCBI Taxonomy" id="210409"/>
    <lineage>
        <taxon>Eukaryota</taxon>
        <taxon>Metazoa</taxon>
        <taxon>Ecdysozoa</taxon>
        <taxon>Arthropoda</taxon>
        <taxon>Crustacea</taxon>
        <taxon>Multicrustacea</taxon>
        <taxon>Malacostraca</taxon>
        <taxon>Eumalacostraca</taxon>
        <taxon>Eucarida</taxon>
        <taxon>Decapoda</taxon>
        <taxon>Pleocyemata</taxon>
        <taxon>Brachyura</taxon>
        <taxon>Eubrachyura</taxon>
        <taxon>Portunoidea</taxon>
        <taxon>Portunidae</taxon>
        <taxon>Portuninae</taxon>
        <taxon>Portunus</taxon>
    </lineage>
</organism>
<evidence type="ECO:0000313" key="2">
    <source>
        <dbReference type="Proteomes" id="UP000324222"/>
    </source>
</evidence>
<keyword evidence="2" id="KW-1185">Reference proteome</keyword>
<accession>A0A5B7DC68</accession>
<comment type="caution">
    <text evidence="1">The sequence shown here is derived from an EMBL/GenBank/DDBJ whole genome shotgun (WGS) entry which is preliminary data.</text>
</comment>
<dbReference type="AlphaFoldDB" id="A0A5B7DC68"/>